<dbReference type="PRINTS" id="PR00368">
    <property type="entry name" value="FADPNR"/>
</dbReference>
<dbReference type="SUPFAM" id="SSF51905">
    <property type="entry name" value="FAD/NAD(P)-binding domain"/>
    <property type="match status" value="1"/>
</dbReference>
<dbReference type="PANTHER" id="PTHR48105">
    <property type="entry name" value="THIOREDOXIN REDUCTASE 1-RELATED-RELATED"/>
    <property type="match status" value="1"/>
</dbReference>
<evidence type="ECO:0000256" key="5">
    <source>
        <dbReference type="ARBA" id="ARBA00023284"/>
    </source>
</evidence>
<evidence type="ECO:0000256" key="4">
    <source>
        <dbReference type="ARBA" id="ARBA00023157"/>
    </source>
</evidence>
<proteinExistence type="predicted"/>
<sequence>MQEVKTDLLIIGAGPGGLSAALNARRAGLDFEIVEKKMAGGQIINTESIENYPGFKDDISGYELAQNLLEHCRRFDIEVREYFAVNSIESVNTRKKDKSYHFKCPGDEKLIWTNSAIIATGASPDRLNVKGESGLIGKGISFCATCDGALYRDREVAVVGGGDKAIEEAIFLTKFAKKVYIIHRRDELRAVEILKDRVFKNKKIEFLWDSVVEKFIGKNKLEGILIRNKKENKTYKLKVDGVFEYIDWKPNSKLVKDLVKLDKKGFIITNSQMETSLPGIFAVGDVRNTPLRQVITAVADGAVAAMYVDRFLSKSAVRLPS</sequence>
<dbReference type="InterPro" id="IPR008255">
    <property type="entry name" value="Pyr_nucl-diS_OxRdtase_2_AS"/>
</dbReference>
<keyword evidence="3" id="KW-0560">Oxidoreductase</keyword>
<dbReference type="InterPro" id="IPR050097">
    <property type="entry name" value="Ferredoxin-NADP_redctase_2"/>
</dbReference>
<dbReference type="GO" id="GO:0004791">
    <property type="term" value="F:thioredoxin-disulfide reductase (NADPH) activity"/>
    <property type="evidence" value="ECO:0007669"/>
    <property type="project" value="InterPro"/>
</dbReference>
<dbReference type="PRINTS" id="PR00469">
    <property type="entry name" value="PNDRDTASEII"/>
</dbReference>
<keyword evidence="5" id="KW-0676">Redox-active center</keyword>
<dbReference type="GO" id="GO:0019430">
    <property type="term" value="P:removal of superoxide radicals"/>
    <property type="evidence" value="ECO:0007669"/>
    <property type="project" value="InterPro"/>
</dbReference>
<keyword evidence="4" id="KW-1015">Disulfide bond</keyword>
<dbReference type="AlphaFoldDB" id="X1A514"/>
<feature type="domain" description="FAD/NAD(P)-binding" evidence="6">
    <location>
        <begin position="7"/>
        <end position="301"/>
    </location>
</feature>
<dbReference type="PROSITE" id="PS00573">
    <property type="entry name" value="PYRIDINE_REDOX_2"/>
    <property type="match status" value="1"/>
</dbReference>
<reference evidence="7" key="1">
    <citation type="journal article" date="2014" name="Front. Microbiol.">
        <title>High frequency of phylogenetically diverse reductive dehalogenase-homologous genes in deep subseafloor sedimentary metagenomes.</title>
        <authorList>
            <person name="Kawai M."/>
            <person name="Futagami T."/>
            <person name="Toyoda A."/>
            <person name="Takaki Y."/>
            <person name="Nishi S."/>
            <person name="Hori S."/>
            <person name="Arai W."/>
            <person name="Tsubouchi T."/>
            <person name="Morono Y."/>
            <person name="Uchiyama I."/>
            <person name="Ito T."/>
            <person name="Fujiyama A."/>
            <person name="Inagaki F."/>
            <person name="Takami H."/>
        </authorList>
    </citation>
    <scope>NUCLEOTIDE SEQUENCE</scope>
    <source>
        <strain evidence="7">Expedition CK06-06</strain>
    </source>
</reference>
<protein>
    <recommendedName>
        <fullName evidence="6">FAD/NAD(P)-binding domain-containing protein</fullName>
    </recommendedName>
</protein>
<evidence type="ECO:0000259" key="6">
    <source>
        <dbReference type="Pfam" id="PF07992"/>
    </source>
</evidence>
<dbReference type="Gene3D" id="3.50.50.60">
    <property type="entry name" value="FAD/NAD(P)-binding domain"/>
    <property type="match status" value="2"/>
</dbReference>
<evidence type="ECO:0000313" key="7">
    <source>
        <dbReference type="EMBL" id="GAG67873.1"/>
    </source>
</evidence>
<evidence type="ECO:0000256" key="1">
    <source>
        <dbReference type="ARBA" id="ARBA00022630"/>
    </source>
</evidence>
<dbReference type="NCBIfam" id="TIGR01292">
    <property type="entry name" value="TRX_reduct"/>
    <property type="match status" value="1"/>
</dbReference>
<dbReference type="InterPro" id="IPR023753">
    <property type="entry name" value="FAD/NAD-binding_dom"/>
</dbReference>
<accession>X1A514</accession>
<dbReference type="InterPro" id="IPR005982">
    <property type="entry name" value="Thioredox_Rdtase"/>
</dbReference>
<dbReference type="GO" id="GO:0005737">
    <property type="term" value="C:cytoplasm"/>
    <property type="evidence" value="ECO:0007669"/>
    <property type="project" value="InterPro"/>
</dbReference>
<dbReference type="Pfam" id="PF07992">
    <property type="entry name" value="Pyr_redox_2"/>
    <property type="match status" value="1"/>
</dbReference>
<comment type="caution">
    <text evidence="7">The sequence shown here is derived from an EMBL/GenBank/DDBJ whole genome shotgun (WGS) entry which is preliminary data.</text>
</comment>
<organism evidence="7">
    <name type="scientific">marine sediment metagenome</name>
    <dbReference type="NCBI Taxonomy" id="412755"/>
    <lineage>
        <taxon>unclassified sequences</taxon>
        <taxon>metagenomes</taxon>
        <taxon>ecological metagenomes</taxon>
    </lineage>
</organism>
<gene>
    <name evidence="7" type="ORF">S01H4_04951</name>
</gene>
<keyword evidence="1" id="KW-0285">Flavoprotein</keyword>
<keyword evidence="2" id="KW-0274">FAD</keyword>
<evidence type="ECO:0000256" key="2">
    <source>
        <dbReference type="ARBA" id="ARBA00022827"/>
    </source>
</evidence>
<dbReference type="EMBL" id="BART01001382">
    <property type="protein sequence ID" value="GAG67873.1"/>
    <property type="molecule type" value="Genomic_DNA"/>
</dbReference>
<dbReference type="InterPro" id="IPR036188">
    <property type="entry name" value="FAD/NAD-bd_sf"/>
</dbReference>
<evidence type="ECO:0000256" key="3">
    <source>
        <dbReference type="ARBA" id="ARBA00023002"/>
    </source>
</evidence>
<name>X1A514_9ZZZZ</name>